<organism evidence="1 2">
    <name type="scientific">Wuchereria bancrofti</name>
    <dbReference type="NCBI Taxonomy" id="6293"/>
    <lineage>
        <taxon>Eukaryota</taxon>
        <taxon>Metazoa</taxon>
        <taxon>Ecdysozoa</taxon>
        <taxon>Nematoda</taxon>
        <taxon>Chromadorea</taxon>
        <taxon>Rhabditida</taxon>
        <taxon>Spirurina</taxon>
        <taxon>Spiruromorpha</taxon>
        <taxon>Filarioidea</taxon>
        <taxon>Onchocercidae</taxon>
        <taxon>Wuchereria</taxon>
    </lineage>
</organism>
<reference evidence="2" key="1">
    <citation type="submission" date="2012-08" db="EMBL/GenBank/DDBJ databases">
        <title>The Genome Sequence of Wuchereria bancrofti.</title>
        <authorList>
            <person name="Nutman T.B."/>
            <person name="Fink D.L."/>
            <person name="Russ C."/>
            <person name="Young S."/>
            <person name="Zeng Q."/>
            <person name="Koehrsen M."/>
            <person name="Alvarado L."/>
            <person name="Berlin A."/>
            <person name="Chapman S.B."/>
            <person name="Chen Z."/>
            <person name="Freedman E."/>
            <person name="Gellesch M."/>
            <person name="Goldberg J."/>
            <person name="Griggs A."/>
            <person name="Gujja S."/>
            <person name="Heilman E.R."/>
            <person name="Heiman D."/>
            <person name="Hepburn T."/>
            <person name="Howarth C."/>
            <person name="Jen D."/>
            <person name="Larson L."/>
            <person name="Lewis B."/>
            <person name="Mehta T."/>
            <person name="Park D."/>
            <person name="Pearson M."/>
            <person name="Roberts A."/>
            <person name="Saif S."/>
            <person name="Shea T."/>
            <person name="Shenoy N."/>
            <person name="Sisk P."/>
            <person name="Stolte C."/>
            <person name="Sykes S."/>
            <person name="Walk T."/>
            <person name="White J."/>
            <person name="Yandava C."/>
            <person name="Haas B."/>
            <person name="Henn M.R."/>
            <person name="Nusbaum C."/>
            <person name="Birren B."/>
        </authorList>
    </citation>
    <scope>NUCLEOTIDE SEQUENCE [LARGE SCALE GENOMIC DNA]</scope>
    <source>
        <strain evidence="2">NA</strain>
    </source>
</reference>
<name>J9F5N7_WUCBA</name>
<dbReference type="EMBL" id="ADBV01002725">
    <property type="protein sequence ID" value="EJW82659.1"/>
    <property type="molecule type" value="Genomic_DNA"/>
</dbReference>
<evidence type="ECO:0000313" key="1">
    <source>
        <dbReference type="EMBL" id="EJW82659.1"/>
    </source>
</evidence>
<proteinExistence type="predicted"/>
<dbReference type="AlphaFoldDB" id="J9F5N7"/>
<feature type="non-terminal residue" evidence="1">
    <location>
        <position position="1"/>
    </location>
</feature>
<dbReference type="Proteomes" id="UP000004810">
    <property type="component" value="Unassembled WGS sequence"/>
</dbReference>
<evidence type="ECO:0000313" key="2">
    <source>
        <dbReference type="Proteomes" id="UP000004810"/>
    </source>
</evidence>
<sequence length="67" mass="7281">AKMRGSNKLEELSCGNEICNKAVTSTLMSADRTSNAAETVINSVASRQYQALKTGKSNIEYVSSLFY</sequence>
<gene>
    <name evidence="1" type="ORF">WUBG_06429</name>
</gene>
<protein>
    <submittedName>
        <fullName evidence="1">Uncharacterized protein</fullName>
    </submittedName>
</protein>
<comment type="caution">
    <text evidence="1">The sequence shown here is derived from an EMBL/GenBank/DDBJ whole genome shotgun (WGS) entry which is preliminary data.</text>
</comment>
<accession>J9F5N7</accession>